<comment type="similarity">
    <text evidence="2 10">Belongs to the ABC-4 integral membrane protein family. FtsX subfamily.</text>
</comment>
<keyword evidence="8 10" id="KW-0472">Membrane</keyword>
<dbReference type="GO" id="GO:0051301">
    <property type="term" value="P:cell division"/>
    <property type="evidence" value="ECO:0007669"/>
    <property type="project" value="UniProtKB-KW"/>
</dbReference>
<feature type="domain" description="FtsX extracellular" evidence="13">
    <location>
        <begin position="71"/>
        <end position="158"/>
    </location>
</feature>
<feature type="domain" description="ABC3 transporter permease C-terminal" evidence="12">
    <location>
        <begin position="183"/>
        <end position="304"/>
    </location>
</feature>
<dbReference type="EMBL" id="NFKM01000025">
    <property type="protein sequence ID" value="OUP56631.1"/>
    <property type="molecule type" value="Genomic_DNA"/>
</dbReference>
<dbReference type="PANTHER" id="PTHR47755">
    <property type="entry name" value="CELL DIVISION PROTEIN FTSX"/>
    <property type="match status" value="1"/>
</dbReference>
<evidence type="ECO:0000256" key="9">
    <source>
        <dbReference type="ARBA" id="ARBA00023306"/>
    </source>
</evidence>
<organism evidence="14 15">
    <name type="scientific">Faecalitalea cylindroides</name>
    <dbReference type="NCBI Taxonomy" id="39483"/>
    <lineage>
        <taxon>Bacteria</taxon>
        <taxon>Bacillati</taxon>
        <taxon>Bacillota</taxon>
        <taxon>Erysipelotrichia</taxon>
        <taxon>Erysipelotrichales</taxon>
        <taxon>Erysipelotrichaceae</taxon>
        <taxon>Faecalitalea</taxon>
    </lineage>
</organism>
<sequence>MTEIRGCEMILFFKCLPRLIHRANADIRRHFTMTFSSALSIGVALLIAMLMVVSAVNVNQFTQNIEEEFIVQISLDPTLNDEQINELENEVSSMKHVASVTFSSKEEELDKLIEENGNMFSQYEGDNNPLYDVLIAELDDNTAMESFTNKVSKMDGVMKATYGGSAIVTLINLFEAIRYGGSIFVVVMVVLAIFLIRNTIKMTIRIRKDEIAIMRQVGAYSWYISVPFMLEGMVTGFIGALGPMLICGFGYTYLYQALNGSLMSDMFRLIEPFPFVIWVCLGLLIVGGFVGMIGSLLATRKYLRWAR</sequence>
<keyword evidence="4 10" id="KW-1003">Cell membrane</keyword>
<evidence type="ECO:0000256" key="8">
    <source>
        <dbReference type="ARBA" id="ARBA00023136"/>
    </source>
</evidence>
<evidence type="ECO:0000313" key="14">
    <source>
        <dbReference type="EMBL" id="OUP56631.1"/>
    </source>
</evidence>
<dbReference type="Gene3D" id="3.30.70.3040">
    <property type="match status" value="1"/>
</dbReference>
<evidence type="ECO:0000256" key="1">
    <source>
        <dbReference type="ARBA" id="ARBA00004651"/>
    </source>
</evidence>
<evidence type="ECO:0000256" key="11">
    <source>
        <dbReference type="SAM" id="Phobius"/>
    </source>
</evidence>
<keyword evidence="6 11" id="KW-0812">Transmembrane</keyword>
<dbReference type="GO" id="GO:0005886">
    <property type="term" value="C:plasma membrane"/>
    <property type="evidence" value="ECO:0007669"/>
    <property type="project" value="UniProtKB-SubCell"/>
</dbReference>
<evidence type="ECO:0000256" key="10">
    <source>
        <dbReference type="PIRNR" id="PIRNR003097"/>
    </source>
</evidence>
<comment type="caution">
    <text evidence="14">The sequence shown here is derived from an EMBL/GenBank/DDBJ whole genome shotgun (WGS) entry which is preliminary data.</text>
</comment>
<dbReference type="Pfam" id="PF02687">
    <property type="entry name" value="FtsX"/>
    <property type="match status" value="1"/>
</dbReference>
<dbReference type="AlphaFoldDB" id="A0A1Y4LNX5"/>
<keyword evidence="15" id="KW-1185">Reference proteome</keyword>
<dbReference type="Pfam" id="PF18075">
    <property type="entry name" value="FtsX_ECD"/>
    <property type="match status" value="1"/>
</dbReference>
<accession>A0A1Y4LNX5</accession>
<dbReference type="InterPro" id="IPR004513">
    <property type="entry name" value="FtsX"/>
</dbReference>
<proteinExistence type="inferred from homology"/>
<evidence type="ECO:0000313" key="15">
    <source>
        <dbReference type="Proteomes" id="UP000195447"/>
    </source>
</evidence>
<evidence type="ECO:0000256" key="6">
    <source>
        <dbReference type="ARBA" id="ARBA00022692"/>
    </source>
</evidence>
<evidence type="ECO:0000259" key="13">
    <source>
        <dbReference type="Pfam" id="PF18075"/>
    </source>
</evidence>
<comment type="function">
    <text evidence="10">Part of the ABC transporter FtsEX involved in asymmetric cellular division facilitating the initiation of sporulation.</text>
</comment>
<keyword evidence="9 10" id="KW-0131">Cell cycle</keyword>
<dbReference type="InterPro" id="IPR058204">
    <property type="entry name" value="FtsX_firmicutes-type"/>
</dbReference>
<evidence type="ECO:0000256" key="5">
    <source>
        <dbReference type="ARBA" id="ARBA00022618"/>
    </source>
</evidence>
<reference evidence="15" key="1">
    <citation type="submission" date="2017-04" db="EMBL/GenBank/DDBJ databases">
        <title>Function of individual gut microbiota members based on whole genome sequencing of pure cultures obtained from chicken caecum.</title>
        <authorList>
            <person name="Medvecky M."/>
            <person name="Cejkova D."/>
            <person name="Polansky O."/>
            <person name="Karasova D."/>
            <person name="Kubasova T."/>
            <person name="Cizek A."/>
            <person name="Rychlik I."/>
        </authorList>
    </citation>
    <scope>NUCLEOTIDE SEQUENCE [LARGE SCALE GENOMIC DNA]</scope>
    <source>
        <strain evidence="15">An178</strain>
    </source>
</reference>
<evidence type="ECO:0000256" key="3">
    <source>
        <dbReference type="ARBA" id="ARBA00021907"/>
    </source>
</evidence>
<evidence type="ECO:0000256" key="4">
    <source>
        <dbReference type="ARBA" id="ARBA00022475"/>
    </source>
</evidence>
<feature type="transmembrane region" description="Helical" evidence="11">
    <location>
        <begin position="38"/>
        <end position="58"/>
    </location>
</feature>
<feature type="transmembrane region" description="Helical" evidence="11">
    <location>
        <begin position="220"/>
        <end position="253"/>
    </location>
</feature>
<name>A0A1Y4LNX5_9FIRM</name>
<dbReference type="PANTHER" id="PTHR47755:SF1">
    <property type="entry name" value="CELL DIVISION PROTEIN FTSX"/>
    <property type="match status" value="1"/>
</dbReference>
<dbReference type="NCBIfam" id="NF038347">
    <property type="entry name" value="FtsX_Gpos"/>
    <property type="match status" value="1"/>
</dbReference>
<comment type="subcellular location">
    <subcellularLocation>
        <location evidence="1">Cell membrane</location>
        <topology evidence="1">Multi-pass membrane protein</topology>
    </subcellularLocation>
</comment>
<dbReference type="PIRSF" id="PIRSF003097">
    <property type="entry name" value="FtsX"/>
    <property type="match status" value="1"/>
</dbReference>
<dbReference type="Proteomes" id="UP000195447">
    <property type="component" value="Unassembled WGS sequence"/>
</dbReference>
<dbReference type="InterPro" id="IPR003838">
    <property type="entry name" value="ABC3_permease_C"/>
</dbReference>
<evidence type="ECO:0000256" key="7">
    <source>
        <dbReference type="ARBA" id="ARBA00022989"/>
    </source>
</evidence>
<dbReference type="InterPro" id="IPR040690">
    <property type="entry name" value="FtsX_ECD"/>
</dbReference>
<keyword evidence="7 11" id="KW-1133">Transmembrane helix</keyword>
<evidence type="ECO:0000259" key="12">
    <source>
        <dbReference type="Pfam" id="PF02687"/>
    </source>
</evidence>
<feature type="transmembrane region" description="Helical" evidence="11">
    <location>
        <begin position="273"/>
        <end position="298"/>
    </location>
</feature>
<feature type="transmembrane region" description="Helical" evidence="11">
    <location>
        <begin position="183"/>
        <end position="200"/>
    </location>
</feature>
<gene>
    <name evidence="14" type="ORF">B5F14_09610</name>
</gene>
<protein>
    <recommendedName>
        <fullName evidence="3 10">Cell division protein FtsX</fullName>
    </recommendedName>
</protein>
<evidence type="ECO:0000256" key="2">
    <source>
        <dbReference type="ARBA" id="ARBA00007379"/>
    </source>
</evidence>
<keyword evidence="5 10" id="KW-0132">Cell division</keyword>